<feature type="region of interest" description="Disordered" evidence="1">
    <location>
        <begin position="1"/>
        <end position="20"/>
    </location>
</feature>
<evidence type="ECO:0000313" key="2">
    <source>
        <dbReference type="EMBL" id="KAH0818820.1"/>
    </source>
</evidence>
<protein>
    <submittedName>
        <fullName evidence="2">Uncharacterized protein</fullName>
    </submittedName>
</protein>
<keyword evidence="3" id="KW-1185">Reference proteome</keyword>
<dbReference type="Proteomes" id="UP000719412">
    <property type="component" value="Unassembled WGS sequence"/>
</dbReference>
<evidence type="ECO:0000313" key="3">
    <source>
        <dbReference type="Proteomes" id="UP000719412"/>
    </source>
</evidence>
<dbReference type="AlphaFoldDB" id="A0A8J6HQB9"/>
<accession>A0A8J6HQB9</accession>
<sequence>MIHKTQSQHINHYTQSIPTPRLQLPSTHLSRIVLVHEEMEKNSLICEMLQQKISMWASTLVISQHRVTENTPYPRSRPANPQTDPLQNTNLTEQKTLWTRRICTIQHEDYILQESALHSLQKRRVNIIYRRPYKGSILEPGTDIGDIQKLRVATSENSLPARKTKPSALKAVPAMVRMCSPKDNLESKMTPRSLIDSRLRYRPTIPERYRLTGPNTVQSIVESNKVTSSKIERTTSADWKSLEHITNGDAHLKGWMMIVDSHQRIT</sequence>
<reference evidence="2" key="1">
    <citation type="journal article" date="2020" name="J Insects Food Feed">
        <title>The yellow mealworm (Tenebrio molitor) genome: a resource for the emerging insects as food and feed industry.</title>
        <authorList>
            <person name="Eriksson T."/>
            <person name="Andere A."/>
            <person name="Kelstrup H."/>
            <person name="Emery V."/>
            <person name="Picard C."/>
        </authorList>
    </citation>
    <scope>NUCLEOTIDE SEQUENCE</scope>
    <source>
        <strain evidence="2">Stoneville</strain>
        <tissue evidence="2">Whole head</tissue>
    </source>
</reference>
<gene>
    <name evidence="2" type="ORF">GEV33_003971</name>
</gene>
<dbReference type="EMBL" id="JABDTM020016565">
    <property type="protein sequence ID" value="KAH0818820.1"/>
    <property type="molecule type" value="Genomic_DNA"/>
</dbReference>
<name>A0A8J6HQB9_TENMO</name>
<proteinExistence type="predicted"/>
<organism evidence="2 3">
    <name type="scientific">Tenebrio molitor</name>
    <name type="common">Yellow mealworm beetle</name>
    <dbReference type="NCBI Taxonomy" id="7067"/>
    <lineage>
        <taxon>Eukaryota</taxon>
        <taxon>Metazoa</taxon>
        <taxon>Ecdysozoa</taxon>
        <taxon>Arthropoda</taxon>
        <taxon>Hexapoda</taxon>
        <taxon>Insecta</taxon>
        <taxon>Pterygota</taxon>
        <taxon>Neoptera</taxon>
        <taxon>Endopterygota</taxon>
        <taxon>Coleoptera</taxon>
        <taxon>Polyphaga</taxon>
        <taxon>Cucujiformia</taxon>
        <taxon>Tenebrionidae</taxon>
        <taxon>Tenebrio</taxon>
    </lineage>
</organism>
<reference evidence="2" key="2">
    <citation type="submission" date="2021-08" db="EMBL/GenBank/DDBJ databases">
        <authorList>
            <person name="Eriksson T."/>
        </authorList>
    </citation>
    <scope>NUCLEOTIDE SEQUENCE</scope>
    <source>
        <strain evidence="2">Stoneville</strain>
        <tissue evidence="2">Whole head</tissue>
    </source>
</reference>
<evidence type="ECO:0000256" key="1">
    <source>
        <dbReference type="SAM" id="MobiDB-lite"/>
    </source>
</evidence>
<comment type="caution">
    <text evidence="2">The sequence shown here is derived from an EMBL/GenBank/DDBJ whole genome shotgun (WGS) entry which is preliminary data.</text>
</comment>